<dbReference type="InterPro" id="IPR037126">
    <property type="entry name" value="PdaC/RsiV-like_sf"/>
</dbReference>
<proteinExistence type="predicted"/>
<dbReference type="Pfam" id="PF11738">
    <property type="entry name" value="DUF3298"/>
    <property type="match status" value="1"/>
</dbReference>
<dbReference type="Proteomes" id="UP001518925">
    <property type="component" value="Unassembled WGS sequence"/>
</dbReference>
<reference evidence="2 3" key="1">
    <citation type="submission" date="2021-02" db="EMBL/GenBank/DDBJ databases">
        <title>Bacillus sp. RD4P76, an endophyte from a halophyte.</title>
        <authorList>
            <person name="Sun J.-Q."/>
        </authorList>
    </citation>
    <scope>NUCLEOTIDE SEQUENCE [LARGE SCALE GENOMIC DNA]</scope>
    <source>
        <strain evidence="2 3">RD4P76</strain>
    </source>
</reference>
<dbReference type="Pfam" id="PF14903">
    <property type="entry name" value="WG_beta_rep"/>
    <property type="match status" value="4"/>
</dbReference>
<comment type="caution">
    <text evidence="2">The sequence shown here is derived from an EMBL/GenBank/DDBJ whole genome shotgun (WGS) entry which is preliminary data.</text>
</comment>
<feature type="domain" description="DUF3298" evidence="1">
    <location>
        <begin position="480"/>
        <end position="554"/>
    </location>
</feature>
<sequence>MEKRRMMLFPAPVRTAKGTFWGYIDKKGEFAVQPIFQYAMDFQVNGLAVVEVNGQYGIINEFGKFVVKPSYWSISDFEEGRAIVVNDKGSFVMNEQGKLLTSKPYTYIRTYQESRAVFSIMKNNTSLYGYLDLSGKEIIPAQYQTANNFQNMTAIVQSVERNFKLIDQKGAVKQTYNYPFVGMQGEGFLAFKEVDSYDAKFGVMTLAGNVMIPPTYSGFQPFQNGLAVVNVAEDYTNKFGVINIEGKYVIQPIYNDVNLLGENRIAVGKAIQEDEPFRGSMFAVATSRGALLTDFEFTQVLPYEKGFASASNNESTFFINRSGKVVQSLPILKGSGTLSFEGDIIKANVDLRISYYTLTGQQIWKQNTVIPLSRKYKVLEGKFRPNQNYLVYYPQVEGMQSDVLEKQVNQQLRNLSMSKESEENLANSEYTADFDIEFFKKQLLVLELHSYIYPFGAAHGMPSKVFPHIDLQTGVFYQLKDLFKENSDYVTILSAIIQEQIKTDEQYSYVFPDAYKGISPDQPFYVSEEALYIYFLPYEIVPYAAGFPTFKIPYTQLETILYKEGLFWKSFH</sequence>
<evidence type="ECO:0000259" key="1">
    <source>
        <dbReference type="Pfam" id="PF11738"/>
    </source>
</evidence>
<dbReference type="Gene3D" id="3.30.565.40">
    <property type="entry name" value="Fervidobacterium nodosum Rt17-B1 like"/>
    <property type="match status" value="1"/>
</dbReference>
<dbReference type="InterPro" id="IPR021729">
    <property type="entry name" value="DUF3298"/>
</dbReference>
<accession>A0ABS2DDK2</accession>
<keyword evidence="3" id="KW-1185">Reference proteome</keyword>
<dbReference type="Gene3D" id="3.90.640.20">
    <property type="entry name" value="Heat-shock cognate protein, ATPase"/>
    <property type="match status" value="1"/>
</dbReference>
<protein>
    <submittedName>
        <fullName evidence="2">WG repeat-containing protein</fullName>
    </submittedName>
</protein>
<dbReference type="PANTHER" id="PTHR37841">
    <property type="entry name" value="GLR2918 PROTEIN"/>
    <property type="match status" value="1"/>
</dbReference>
<dbReference type="EMBL" id="JAFELM010000013">
    <property type="protein sequence ID" value="MBM6616527.1"/>
    <property type="molecule type" value="Genomic_DNA"/>
</dbReference>
<name>A0ABS2DDK2_9BACI</name>
<evidence type="ECO:0000313" key="2">
    <source>
        <dbReference type="EMBL" id="MBM6616527.1"/>
    </source>
</evidence>
<dbReference type="RefSeq" id="WP_204201916.1">
    <property type="nucleotide sequence ID" value="NZ_JAFELM010000013.1"/>
</dbReference>
<dbReference type="InterPro" id="IPR032774">
    <property type="entry name" value="WG_beta_rep"/>
</dbReference>
<evidence type="ECO:0000313" key="3">
    <source>
        <dbReference type="Proteomes" id="UP001518925"/>
    </source>
</evidence>
<dbReference type="PANTHER" id="PTHR37841:SF1">
    <property type="entry name" value="DUF3298 DOMAIN-CONTAINING PROTEIN"/>
    <property type="match status" value="1"/>
</dbReference>
<gene>
    <name evidence="2" type="ORF">JR050_02375</name>
</gene>
<organism evidence="2 3">
    <name type="scientific">Bacillus suaedaesalsae</name>
    <dbReference type="NCBI Taxonomy" id="2810349"/>
    <lineage>
        <taxon>Bacteria</taxon>
        <taxon>Bacillati</taxon>
        <taxon>Bacillota</taxon>
        <taxon>Bacilli</taxon>
        <taxon>Bacillales</taxon>
        <taxon>Bacillaceae</taxon>
        <taxon>Bacillus</taxon>
    </lineage>
</organism>